<dbReference type="PROSITE" id="PS51257">
    <property type="entry name" value="PROKAR_LIPOPROTEIN"/>
    <property type="match status" value="1"/>
</dbReference>
<dbReference type="RefSeq" id="WP_144451316.1">
    <property type="nucleotide sequence ID" value="NZ_VLKZ01000009.1"/>
</dbReference>
<dbReference type="InterPro" id="IPR027939">
    <property type="entry name" value="NMT1/THI5"/>
</dbReference>
<feature type="domain" description="SsuA/THI5-like" evidence="2">
    <location>
        <begin position="75"/>
        <end position="279"/>
    </location>
</feature>
<dbReference type="InterPro" id="IPR015168">
    <property type="entry name" value="SsuA/THI5"/>
</dbReference>
<evidence type="ECO:0000259" key="2">
    <source>
        <dbReference type="Pfam" id="PF09084"/>
    </source>
</evidence>
<gene>
    <name evidence="3" type="ORF">IQ10_03081</name>
</gene>
<reference evidence="3 4" key="1">
    <citation type="journal article" date="2015" name="Stand. Genomic Sci.">
        <title>Genomic Encyclopedia of Bacterial and Archaeal Type Strains, Phase III: the genomes of soil and plant-associated and newly described type strains.</title>
        <authorList>
            <person name="Whitman W.B."/>
            <person name="Woyke T."/>
            <person name="Klenk H.P."/>
            <person name="Zhou Y."/>
            <person name="Lilburn T.G."/>
            <person name="Beck B.J."/>
            <person name="De Vos P."/>
            <person name="Vandamme P."/>
            <person name="Eisen J.A."/>
            <person name="Garrity G."/>
            <person name="Hugenholtz P."/>
            <person name="Kyrpides N.C."/>
        </authorList>
    </citation>
    <scope>NUCLEOTIDE SEQUENCE [LARGE SCALE GENOMIC DNA]</scope>
    <source>
        <strain evidence="3 4">CGMCC 1.10116</strain>
    </source>
</reference>
<dbReference type="OrthoDB" id="9815602at2"/>
<dbReference type="Proteomes" id="UP000315711">
    <property type="component" value="Unassembled WGS sequence"/>
</dbReference>
<evidence type="ECO:0000313" key="3">
    <source>
        <dbReference type="EMBL" id="TWI54528.1"/>
    </source>
</evidence>
<protein>
    <submittedName>
        <fullName evidence="3">NitT/TauT family transport system substrate-binding protein</fullName>
    </submittedName>
</protein>
<dbReference type="PANTHER" id="PTHR31528">
    <property type="entry name" value="4-AMINO-5-HYDROXYMETHYL-2-METHYLPYRIMIDINE PHOSPHATE SYNTHASE THI11-RELATED"/>
    <property type="match status" value="1"/>
</dbReference>
<feature type="signal peptide" evidence="1">
    <location>
        <begin position="1"/>
        <end position="29"/>
    </location>
</feature>
<organism evidence="3 4">
    <name type="scientific">Halalkalibacter nanhaiisediminis</name>
    <dbReference type="NCBI Taxonomy" id="688079"/>
    <lineage>
        <taxon>Bacteria</taxon>
        <taxon>Bacillati</taxon>
        <taxon>Bacillota</taxon>
        <taxon>Bacilli</taxon>
        <taxon>Bacillales</taxon>
        <taxon>Bacillaceae</taxon>
        <taxon>Halalkalibacter</taxon>
    </lineage>
</organism>
<evidence type="ECO:0000256" key="1">
    <source>
        <dbReference type="SAM" id="SignalP"/>
    </source>
</evidence>
<sequence length="356" mass="39400">MIKSLNVQSLKVTKLIALFFALIMLLVLAACGGQEPVDGTEEGNAESADETEVEEDVTTDSLEAVKLVLNWFPKSQHGGVYAADEQEIFAENGLEVEIEPGGPQVSAIQIIASGNAQFGLAHADQIVIARNQGIELVTLAAAMQNSPAALMTHEGVVINEFEDMNGRTAFIQPGIPYWDYLSSKYDLSDVSVQGYTGQHVNFIDDPESVSQAFVTSEPFFLEKEGVKTETFLVSESGFDPYNVVLFATKDYVEENAETVRKFVTSFVEGWNYYKDAPDEINEVIHETNPNLALESLAFETEAQMEFVYGGDAEEHGFGYMSEERWTTLIDQLHELGLLEETFDANEIFTTEFLPSH</sequence>
<dbReference type="Pfam" id="PF09084">
    <property type="entry name" value="NMT1"/>
    <property type="match status" value="1"/>
</dbReference>
<proteinExistence type="predicted"/>
<dbReference type="EMBL" id="VLKZ01000009">
    <property type="protein sequence ID" value="TWI54528.1"/>
    <property type="molecule type" value="Genomic_DNA"/>
</dbReference>
<dbReference type="PANTHER" id="PTHR31528:SF3">
    <property type="entry name" value="THIAMINE BIOSYNTHESIS PROTEIN HI_0357-RELATED"/>
    <property type="match status" value="1"/>
</dbReference>
<dbReference type="SUPFAM" id="SSF53850">
    <property type="entry name" value="Periplasmic binding protein-like II"/>
    <property type="match status" value="1"/>
</dbReference>
<evidence type="ECO:0000313" key="4">
    <source>
        <dbReference type="Proteomes" id="UP000315711"/>
    </source>
</evidence>
<dbReference type="GO" id="GO:0009228">
    <property type="term" value="P:thiamine biosynthetic process"/>
    <property type="evidence" value="ECO:0007669"/>
    <property type="project" value="InterPro"/>
</dbReference>
<name>A0A562QCQ8_9BACI</name>
<feature type="chain" id="PRO_5038393066" evidence="1">
    <location>
        <begin position="30"/>
        <end position="356"/>
    </location>
</feature>
<accession>A0A562QCQ8</accession>
<dbReference type="AlphaFoldDB" id="A0A562QCQ8"/>
<dbReference type="Gene3D" id="3.40.190.10">
    <property type="entry name" value="Periplasmic binding protein-like II"/>
    <property type="match status" value="2"/>
</dbReference>
<keyword evidence="1" id="KW-0732">Signal</keyword>
<comment type="caution">
    <text evidence="3">The sequence shown here is derived from an EMBL/GenBank/DDBJ whole genome shotgun (WGS) entry which is preliminary data.</text>
</comment>
<keyword evidence="4" id="KW-1185">Reference proteome</keyword>